<dbReference type="AlphaFoldDB" id="A0A2U3KGR2"/>
<evidence type="ECO:0000313" key="2">
    <source>
        <dbReference type="Proteomes" id="UP000238701"/>
    </source>
</evidence>
<evidence type="ECO:0000313" key="1">
    <source>
        <dbReference type="EMBL" id="SPF38864.1"/>
    </source>
</evidence>
<gene>
    <name evidence="1" type="ORF">SBA1_210010</name>
</gene>
<sequence length="85" mass="9783">MLSRETPFVCPFRGMALAVRAVWAGPQGGKTCPMHNLSLKRTSGTGRKYRRSTRSILKISKQWKQRRKGMQSYWKRVLESDKLVG</sequence>
<organism evidence="1 2">
    <name type="scientific">Candidatus Sulfotelmatobacter kueseliae</name>
    <dbReference type="NCBI Taxonomy" id="2042962"/>
    <lineage>
        <taxon>Bacteria</taxon>
        <taxon>Pseudomonadati</taxon>
        <taxon>Acidobacteriota</taxon>
        <taxon>Terriglobia</taxon>
        <taxon>Terriglobales</taxon>
        <taxon>Candidatus Korobacteraceae</taxon>
        <taxon>Candidatus Sulfotelmatobacter</taxon>
    </lineage>
</organism>
<proteinExistence type="predicted"/>
<dbReference type="Proteomes" id="UP000238701">
    <property type="component" value="Unassembled WGS sequence"/>
</dbReference>
<name>A0A2U3KGR2_9BACT</name>
<protein>
    <submittedName>
        <fullName evidence="1">Uncharacterized protein</fullName>
    </submittedName>
</protein>
<reference evidence="2" key="1">
    <citation type="submission" date="2018-02" db="EMBL/GenBank/DDBJ databases">
        <authorList>
            <person name="Hausmann B."/>
        </authorList>
    </citation>
    <scope>NUCLEOTIDE SEQUENCE [LARGE SCALE GENOMIC DNA]</scope>
    <source>
        <strain evidence="2">Peat soil MAG SbA1</strain>
    </source>
</reference>
<dbReference type="EMBL" id="OMOD01000113">
    <property type="protein sequence ID" value="SPF38864.1"/>
    <property type="molecule type" value="Genomic_DNA"/>
</dbReference>
<accession>A0A2U3KGR2</accession>